<accession>A0ABY1KV27</accession>
<dbReference type="Pfam" id="PF05036">
    <property type="entry name" value="SPOR"/>
    <property type="match status" value="1"/>
</dbReference>
<organism evidence="2 3">
    <name type="scientific">Zobellia uliginosa</name>
    <dbReference type="NCBI Taxonomy" id="143224"/>
    <lineage>
        <taxon>Bacteria</taxon>
        <taxon>Pseudomonadati</taxon>
        <taxon>Bacteroidota</taxon>
        <taxon>Flavobacteriia</taxon>
        <taxon>Flavobacteriales</taxon>
        <taxon>Flavobacteriaceae</taxon>
        <taxon>Zobellia</taxon>
    </lineage>
</organism>
<sequence>MPLNNLLLYKILKPNYFTTMKTFFTLSLSIASLVIGHAQQGQVHIEQDQKITDLIEIYKTSNESSDYYRIQVGFGSYNKAQNIQAKVEQDFPDLPSKIDFDSPTYRVRVGRFANKLDAERKFREVRQKYPDAMLLKPKKSTR</sequence>
<evidence type="ECO:0000313" key="3">
    <source>
        <dbReference type="Proteomes" id="UP000185728"/>
    </source>
</evidence>
<dbReference type="InterPro" id="IPR007730">
    <property type="entry name" value="SPOR-like_dom"/>
</dbReference>
<keyword evidence="3" id="KW-1185">Reference proteome</keyword>
<dbReference type="Proteomes" id="UP000185728">
    <property type="component" value="Unassembled WGS sequence"/>
</dbReference>
<evidence type="ECO:0000259" key="1">
    <source>
        <dbReference type="PROSITE" id="PS51724"/>
    </source>
</evidence>
<dbReference type="PROSITE" id="PS51724">
    <property type="entry name" value="SPOR"/>
    <property type="match status" value="1"/>
</dbReference>
<evidence type="ECO:0000313" key="2">
    <source>
        <dbReference type="EMBL" id="SIS82234.1"/>
    </source>
</evidence>
<proteinExistence type="predicted"/>
<gene>
    <name evidence="2" type="ORF">SAMN05421766_104167</name>
</gene>
<dbReference type="SUPFAM" id="SSF110997">
    <property type="entry name" value="Sporulation related repeat"/>
    <property type="match status" value="1"/>
</dbReference>
<dbReference type="Gene3D" id="3.30.70.1070">
    <property type="entry name" value="Sporulation related repeat"/>
    <property type="match status" value="1"/>
</dbReference>
<protein>
    <submittedName>
        <fullName evidence="2">Sporulation related domain-containing protein</fullName>
    </submittedName>
</protein>
<comment type="caution">
    <text evidence="2">The sequence shown here is derived from an EMBL/GenBank/DDBJ whole genome shotgun (WGS) entry which is preliminary data.</text>
</comment>
<reference evidence="2 3" key="1">
    <citation type="submission" date="2017-01" db="EMBL/GenBank/DDBJ databases">
        <authorList>
            <person name="Varghese N."/>
            <person name="Submissions S."/>
        </authorList>
    </citation>
    <scope>NUCLEOTIDE SEQUENCE [LARGE SCALE GENOMIC DNA]</scope>
    <source>
        <strain evidence="2 3">DSM 2061</strain>
    </source>
</reference>
<name>A0ABY1KV27_9FLAO</name>
<feature type="domain" description="SPOR" evidence="1">
    <location>
        <begin position="61"/>
        <end position="141"/>
    </location>
</feature>
<dbReference type="EMBL" id="FTOB01000004">
    <property type="protein sequence ID" value="SIS82234.1"/>
    <property type="molecule type" value="Genomic_DNA"/>
</dbReference>
<dbReference type="InterPro" id="IPR036680">
    <property type="entry name" value="SPOR-like_sf"/>
</dbReference>